<evidence type="ECO:0000259" key="4">
    <source>
        <dbReference type="PROSITE" id="PS50102"/>
    </source>
</evidence>
<dbReference type="SMART" id="SM00360">
    <property type="entry name" value="RRM"/>
    <property type="match status" value="1"/>
</dbReference>
<evidence type="ECO:0000313" key="6">
    <source>
        <dbReference type="RefSeq" id="XP_022343569.1"/>
    </source>
</evidence>
<dbReference type="PROSITE" id="PS00028">
    <property type="entry name" value="ZINC_FINGER_C2H2_1"/>
    <property type="match status" value="1"/>
</dbReference>
<proteinExistence type="predicted"/>
<evidence type="ECO:0000256" key="1">
    <source>
        <dbReference type="ARBA" id="ARBA00022884"/>
    </source>
</evidence>
<evidence type="ECO:0000313" key="5">
    <source>
        <dbReference type="Proteomes" id="UP000694844"/>
    </source>
</evidence>
<dbReference type="AlphaFoldDB" id="A0A8B8EUC0"/>
<keyword evidence="5" id="KW-1185">Reference proteome</keyword>
<dbReference type="KEGG" id="cvn:111136764"/>
<feature type="region of interest" description="Disordered" evidence="3">
    <location>
        <begin position="160"/>
        <end position="201"/>
    </location>
</feature>
<evidence type="ECO:0000256" key="3">
    <source>
        <dbReference type="SAM" id="MobiDB-lite"/>
    </source>
</evidence>
<reference evidence="6" key="1">
    <citation type="submission" date="2025-08" db="UniProtKB">
        <authorList>
            <consortium name="RefSeq"/>
        </authorList>
    </citation>
    <scope>IDENTIFICATION</scope>
    <source>
        <tissue evidence="6">Whole sample</tissue>
    </source>
</reference>
<name>A0A8B8EUC0_CRAVI</name>
<feature type="domain" description="RRM" evidence="4">
    <location>
        <begin position="65"/>
        <end position="136"/>
    </location>
</feature>
<dbReference type="SUPFAM" id="SSF54928">
    <property type="entry name" value="RNA-binding domain, RBD"/>
    <property type="match status" value="1"/>
</dbReference>
<accession>A0A8B8EUC0</accession>
<organism evidence="5 6">
    <name type="scientific">Crassostrea virginica</name>
    <name type="common">Eastern oyster</name>
    <dbReference type="NCBI Taxonomy" id="6565"/>
    <lineage>
        <taxon>Eukaryota</taxon>
        <taxon>Metazoa</taxon>
        <taxon>Spiralia</taxon>
        <taxon>Lophotrochozoa</taxon>
        <taxon>Mollusca</taxon>
        <taxon>Bivalvia</taxon>
        <taxon>Autobranchia</taxon>
        <taxon>Pteriomorphia</taxon>
        <taxon>Ostreida</taxon>
        <taxon>Ostreoidea</taxon>
        <taxon>Ostreidae</taxon>
        <taxon>Crassostrea</taxon>
    </lineage>
</organism>
<evidence type="ECO:0000256" key="2">
    <source>
        <dbReference type="PROSITE-ProRule" id="PRU00176"/>
    </source>
</evidence>
<feature type="region of interest" description="Disordered" evidence="3">
    <location>
        <begin position="1"/>
        <end position="44"/>
    </location>
</feature>
<dbReference type="PANTHER" id="PTHR13968">
    <property type="entry name" value="HETEROGENEOUS NUCLEAR RIBONUCLEOPROTEIN"/>
    <property type="match status" value="1"/>
</dbReference>
<dbReference type="GO" id="GO:0003723">
    <property type="term" value="F:RNA binding"/>
    <property type="evidence" value="ECO:0007669"/>
    <property type="project" value="UniProtKB-UniRule"/>
</dbReference>
<dbReference type="OrthoDB" id="6730379at2759"/>
<dbReference type="GeneID" id="111136764"/>
<dbReference type="Gene3D" id="3.30.70.330">
    <property type="match status" value="1"/>
</dbReference>
<dbReference type="InterPro" id="IPR012677">
    <property type="entry name" value="Nucleotide-bd_a/b_plait_sf"/>
</dbReference>
<dbReference type="RefSeq" id="XP_022343569.1">
    <property type="nucleotide sequence ID" value="XM_022487861.1"/>
</dbReference>
<dbReference type="GO" id="GO:0005634">
    <property type="term" value="C:nucleus"/>
    <property type="evidence" value="ECO:0007669"/>
    <property type="project" value="TreeGrafter"/>
</dbReference>
<dbReference type="PANTHER" id="PTHR13968:SF26">
    <property type="entry name" value="RRM DOMAIN-CONTAINING PROTEIN"/>
    <property type="match status" value="1"/>
</dbReference>
<feature type="compositionally biased region" description="Low complexity" evidence="3">
    <location>
        <begin position="1"/>
        <end position="16"/>
    </location>
</feature>
<dbReference type="PROSITE" id="PS50102">
    <property type="entry name" value="RRM"/>
    <property type="match status" value="1"/>
</dbReference>
<dbReference type="InterPro" id="IPR013087">
    <property type="entry name" value="Znf_C2H2_type"/>
</dbReference>
<gene>
    <name evidence="6" type="primary">LOC111136764</name>
</gene>
<sequence length="317" mass="33865">MMPRMMPPRSRAPVPRHGGLNTMGPGPHRGAPIRGMAPQLNAPNYNSSLAGQVGSITNDPSTAKSRVFVGNLNTIALSKEDVESIFSRYGIVTGLSMHKGYAFVQYSNQMDARRACGAEDGMTYAGQALDINIASEPKHRPPNKSSSSSQASSFNFSGASRVLNTQSGPPAKKQRTDSGTGGIKRTLVNLTSGTSSSTPASKTITQLAQAAKDVLICGVCKTTFSSLHSLAQHKKTPCRLKISCQCQSTPPPESPEPPQLVCATCNAEFSAAWDLCQHAQQEHSLSIYKADEEFTIEVKEEVVLVDGDNNEVNENGQ</sequence>
<dbReference type="Proteomes" id="UP000694844">
    <property type="component" value="Chromosome 5"/>
</dbReference>
<keyword evidence="1 2" id="KW-0694">RNA-binding</keyword>
<dbReference type="InterPro" id="IPR000504">
    <property type="entry name" value="RRM_dom"/>
</dbReference>
<dbReference type="InterPro" id="IPR035979">
    <property type="entry name" value="RBD_domain_sf"/>
</dbReference>
<dbReference type="Pfam" id="PF00076">
    <property type="entry name" value="RRM_1"/>
    <property type="match status" value="1"/>
</dbReference>
<dbReference type="InterPro" id="IPR051186">
    <property type="entry name" value="RRM_HNRPC/RALY_subfam"/>
</dbReference>
<protein>
    <submittedName>
        <fullName evidence="6">Heterogeneous nuclear ribonucleoprotein C-like isoform X1</fullName>
    </submittedName>
</protein>
<feature type="compositionally biased region" description="Polar residues" evidence="3">
    <location>
        <begin position="188"/>
        <end position="201"/>
    </location>
</feature>